<dbReference type="RefSeq" id="WP_149771532.1">
    <property type="nucleotide sequence ID" value="NZ_VDFQ02000007.1"/>
</dbReference>
<dbReference type="CDD" id="cd14846">
    <property type="entry name" value="Peptidase_M15_like"/>
    <property type="match status" value="1"/>
</dbReference>
<accession>A0A5Q6RJL7</accession>
<keyword evidence="2" id="KW-0732">Signal</keyword>
<dbReference type="PANTHER" id="PTHR34385">
    <property type="entry name" value="D-ALANYL-D-ALANINE CARBOXYPEPTIDASE"/>
    <property type="match status" value="1"/>
</dbReference>
<dbReference type="AlphaFoldDB" id="A0A5Q6RJL7"/>
<gene>
    <name evidence="4" type="ORF">FE697_020650</name>
</gene>
<evidence type="ECO:0000259" key="3">
    <source>
        <dbReference type="Pfam" id="PF02557"/>
    </source>
</evidence>
<evidence type="ECO:0000313" key="5">
    <source>
        <dbReference type="Proteomes" id="UP000307768"/>
    </source>
</evidence>
<evidence type="ECO:0000313" key="4">
    <source>
        <dbReference type="EMBL" id="KAA1418243.1"/>
    </source>
</evidence>
<dbReference type="GO" id="GO:0006508">
    <property type="term" value="P:proteolysis"/>
    <property type="evidence" value="ECO:0007669"/>
    <property type="project" value="InterPro"/>
</dbReference>
<organism evidence="4 5">
    <name type="scientific">Mumia zhuanghuii</name>
    <dbReference type="NCBI Taxonomy" id="2585211"/>
    <lineage>
        <taxon>Bacteria</taxon>
        <taxon>Bacillati</taxon>
        <taxon>Actinomycetota</taxon>
        <taxon>Actinomycetes</taxon>
        <taxon>Propionibacteriales</taxon>
        <taxon>Nocardioidaceae</taxon>
        <taxon>Mumia</taxon>
    </lineage>
</organism>
<evidence type="ECO:0000256" key="1">
    <source>
        <dbReference type="SAM" id="MobiDB-lite"/>
    </source>
</evidence>
<feature type="chain" id="PRO_5038355751" evidence="2">
    <location>
        <begin position="32"/>
        <end position="198"/>
    </location>
</feature>
<dbReference type="GO" id="GO:0008233">
    <property type="term" value="F:peptidase activity"/>
    <property type="evidence" value="ECO:0007669"/>
    <property type="project" value="InterPro"/>
</dbReference>
<protein>
    <submittedName>
        <fullName evidence="4">M15 family metallopeptidase</fullName>
    </submittedName>
</protein>
<proteinExistence type="predicted"/>
<feature type="domain" description="D-alanyl-D-alanine carboxypeptidase-like core" evidence="3">
    <location>
        <begin position="72"/>
        <end position="172"/>
    </location>
</feature>
<feature type="signal peptide" evidence="2">
    <location>
        <begin position="1"/>
        <end position="31"/>
    </location>
</feature>
<dbReference type="SUPFAM" id="SSF55166">
    <property type="entry name" value="Hedgehog/DD-peptidase"/>
    <property type="match status" value="1"/>
</dbReference>
<evidence type="ECO:0000256" key="2">
    <source>
        <dbReference type="SAM" id="SignalP"/>
    </source>
</evidence>
<dbReference type="InterPro" id="IPR009045">
    <property type="entry name" value="Zn_M74/Hedgehog-like"/>
</dbReference>
<dbReference type="InterPro" id="IPR052179">
    <property type="entry name" value="DD-CPase-like"/>
</dbReference>
<dbReference type="Gene3D" id="3.30.1380.10">
    <property type="match status" value="1"/>
</dbReference>
<comment type="caution">
    <text evidence="4">The sequence shown here is derived from an EMBL/GenBank/DDBJ whole genome shotgun (WGS) entry which is preliminary data.</text>
</comment>
<dbReference type="PANTHER" id="PTHR34385:SF1">
    <property type="entry name" value="PEPTIDOGLYCAN L-ALANYL-D-GLUTAMATE ENDOPEPTIDASE CWLK"/>
    <property type="match status" value="1"/>
</dbReference>
<dbReference type="OrthoDB" id="3293184at2"/>
<dbReference type="InterPro" id="IPR003709">
    <property type="entry name" value="VanY-like_core_dom"/>
</dbReference>
<dbReference type="EMBL" id="VDFQ02000007">
    <property type="protein sequence ID" value="KAA1418243.1"/>
    <property type="molecule type" value="Genomic_DNA"/>
</dbReference>
<sequence length="198" mass="21117">MSRNQSRRPAVRRVRSTVLAAVTAVAVPVCAVACSPIAAAPLVGQRGPVGVADGVVADGTSVFADVPAVANLDRRLLASLRDAADEAADDGVELDVNSGWRSERYQEQLFEEAAAKYGSEDEAERWVARPGTSVHEAGDAVDIGPTSAMSWLSRHGASFGLCQVYGNEPWHFERRPDAVSDGCPAPYADPTDDPRMRR</sequence>
<feature type="region of interest" description="Disordered" evidence="1">
    <location>
        <begin position="175"/>
        <end position="198"/>
    </location>
</feature>
<dbReference type="Pfam" id="PF02557">
    <property type="entry name" value="VanY"/>
    <property type="match status" value="1"/>
</dbReference>
<dbReference type="Proteomes" id="UP000307768">
    <property type="component" value="Unassembled WGS sequence"/>
</dbReference>
<name>A0A5Q6RJL7_9ACTN</name>
<reference evidence="4 5" key="1">
    <citation type="submission" date="2019-09" db="EMBL/GenBank/DDBJ databases">
        <title>Mumia zhuanghuii sp. nov. isolated from the intestinal contents of plateau pika (Ochotona curzoniae) in the Qinghai-Tibet plateau of China.</title>
        <authorList>
            <person name="Tian Z."/>
        </authorList>
    </citation>
    <scope>NUCLEOTIDE SEQUENCE [LARGE SCALE GENOMIC DNA]</scope>
    <source>
        <strain evidence="5">350</strain>
    </source>
</reference>